<evidence type="ECO:0000313" key="3">
    <source>
        <dbReference type="Proteomes" id="UP000266482"/>
    </source>
</evidence>
<feature type="domain" description="Copper amine oxidase-like N-terminal" evidence="1">
    <location>
        <begin position="90"/>
        <end position="190"/>
    </location>
</feature>
<dbReference type="Gene3D" id="3.30.457.10">
    <property type="entry name" value="Copper amine oxidase-like, N-terminal domain"/>
    <property type="match status" value="1"/>
</dbReference>
<evidence type="ECO:0000259" key="1">
    <source>
        <dbReference type="Pfam" id="PF07833"/>
    </source>
</evidence>
<accession>A0A3A1UYY6</accession>
<comment type="caution">
    <text evidence="2">The sequence shown here is derived from an EMBL/GenBank/DDBJ whole genome shotgun (WGS) entry which is preliminary data.</text>
</comment>
<dbReference type="Pfam" id="PF07833">
    <property type="entry name" value="Cu_amine_oxidN1"/>
    <property type="match status" value="1"/>
</dbReference>
<dbReference type="PANTHER" id="PTHR43649">
    <property type="entry name" value="ARABINOSE-BINDING PROTEIN-RELATED"/>
    <property type="match status" value="1"/>
</dbReference>
<reference evidence="2 3" key="1">
    <citation type="submission" date="2018-09" db="EMBL/GenBank/DDBJ databases">
        <title>Paenibacillus aracenensis nov. sp. isolated from a cave in southern Spain.</title>
        <authorList>
            <person name="Jurado V."/>
            <person name="Gutierrez-Patricio S."/>
            <person name="Gonzalez-Pimentel J.L."/>
            <person name="Miller A.Z."/>
            <person name="Laiz L."/>
            <person name="Saiz-Jimenez C."/>
        </authorList>
    </citation>
    <scope>NUCLEOTIDE SEQUENCE [LARGE SCALE GENOMIC DNA]</scope>
    <source>
        <strain evidence="2 3">DSM 22867</strain>
    </source>
</reference>
<dbReference type="SUPFAM" id="SSF55383">
    <property type="entry name" value="Copper amine oxidase, domain N"/>
    <property type="match status" value="1"/>
</dbReference>
<gene>
    <name evidence="2" type="ORF">D3P08_09820</name>
</gene>
<dbReference type="InterPro" id="IPR036582">
    <property type="entry name" value="Mao_N_sf"/>
</dbReference>
<evidence type="ECO:0000313" key="2">
    <source>
        <dbReference type="EMBL" id="RIX53707.1"/>
    </source>
</evidence>
<dbReference type="EMBL" id="QXQA01000004">
    <property type="protein sequence ID" value="RIX53707.1"/>
    <property type="molecule type" value="Genomic_DNA"/>
</dbReference>
<dbReference type="PANTHER" id="PTHR43649:SF12">
    <property type="entry name" value="DIACETYLCHITOBIOSE BINDING PROTEIN DASA"/>
    <property type="match status" value="1"/>
</dbReference>
<dbReference type="Gene3D" id="3.40.190.10">
    <property type="entry name" value="Periplasmic binding protein-like II"/>
    <property type="match status" value="2"/>
</dbReference>
<proteinExistence type="predicted"/>
<dbReference type="AlphaFoldDB" id="A0A3A1UYY6"/>
<dbReference type="InterPro" id="IPR050490">
    <property type="entry name" value="Bact_solute-bd_prot1"/>
</dbReference>
<dbReference type="SUPFAM" id="SSF53850">
    <property type="entry name" value="Periplasmic binding protein-like II"/>
    <property type="match status" value="1"/>
</dbReference>
<organism evidence="2 3">
    <name type="scientific">Paenibacillus nanensis</name>
    <dbReference type="NCBI Taxonomy" id="393251"/>
    <lineage>
        <taxon>Bacteria</taxon>
        <taxon>Bacillati</taxon>
        <taxon>Bacillota</taxon>
        <taxon>Bacilli</taxon>
        <taxon>Bacillales</taxon>
        <taxon>Paenibacillaceae</taxon>
        <taxon>Paenibacillus</taxon>
    </lineage>
</organism>
<sequence length="637" mass="71226">MKSQLIFMQLFPFENVLIVVHQFQKARIAMKRSKLRRSVVTGLTAVTLTTALMGDVKVHAENQDAAPHPAPEWFDEQWRNAVYVSFEDLQVSLTAPPRLVGGVMMVQARALLEGLGYSLTWDANKRSIAASHEKRAFLTFQVDSLQSPLGAQISDKLPEAPFIEDGTMWIPLRAAAEAAGLSVQWDERGRLALVSDPNAIPKFKVMTQVTMPEFETPSVLLKHMEEQLESNVEISWIPPDYYREKTMVMIAAGDMADLTLFNDPYMLNDEIMESVVMDLSGYLSDYPSLQTLASSHTGTRVIDGHIYAIPRLSDAHNAAFPSIRKDWLDRLGLIVPQTMDELYEVMKIFAKNDPDGDGKTNTWGLVGGGNRSLSWVEHAFTGSPERFSIRDGKITDHAVSPQETESLQWLARAYKDGLIDPDFAVMSSDQAMQKLEDGKAGLAALTLEEAAGLTKDKSIWLPLPVLKANASSAPIAPWASKGAGAYAISSMTKDDPAVILNWLEYGMKMTKEDKWSETDGWSPADQAAVHSLFGQPDMLKNNEQLDKLPTPVKEQYVSAVEQWRSVSYEDQLLPEANVVWSSGKYAEMNQQLEQKKYEFIMGQLTLEQWNSFIQDMAKSQAYKEMMKELEALLADRT</sequence>
<keyword evidence="3" id="KW-1185">Reference proteome</keyword>
<name>A0A3A1UYY6_9BACL</name>
<dbReference type="InterPro" id="IPR012854">
    <property type="entry name" value="Cu_amine_oxidase-like_N"/>
</dbReference>
<dbReference type="Proteomes" id="UP000266482">
    <property type="component" value="Unassembled WGS sequence"/>
</dbReference>
<protein>
    <recommendedName>
        <fullName evidence="1">Copper amine oxidase-like N-terminal domain-containing protein</fullName>
    </recommendedName>
</protein>